<gene>
    <name evidence="1" type="ORF">MML48_5g00016391</name>
</gene>
<dbReference type="EMBL" id="CM043019">
    <property type="protein sequence ID" value="KAI4461299.1"/>
    <property type="molecule type" value="Genomic_DNA"/>
</dbReference>
<protein>
    <submittedName>
        <fullName evidence="1">Guanine nucleotide exchange factor</fullName>
    </submittedName>
</protein>
<organism evidence="1 2">
    <name type="scientific">Holotrichia oblita</name>
    <name type="common">Chafer beetle</name>
    <dbReference type="NCBI Taxonomy" id="644536"/>
    <lineage>
        <taxon>Eukaryota</taxon>
        <taxon>Metazoa</taxon>
        <taxon>Ecdysozoa</taxon>
        <taxon>Arthropoda</taxon>
        <taxon>Hexapoda</taxon>
        <taxon>Insecta</taxon>
        <taxon>Pterygota</taxon>
        <taxon>Neoptera</taxon>
        <taxon>Endopterygota</taxon>
        <taxon>Coleoptera</taxon>
        <taxon>Polyphaga</taxon>
        <taxon>Scarabaeiformia</taxon>
        <taxon>Scarabaeidae</taxon>
        <taxon>Melolonthinae</taxon>
        <taxon>Holotrichia</taxon>
    </lineage>
</organism>
<keyword evidence="2" id="KW-1185">Reference proteome</keyword>
<dbReference type="Proteomes" id="UP001056778">
    <property type="component" value="Chromosome 5"/>
</dbReference>
<proteinExistence type="predicted"/>
<comment type="caution">
    <text evidence="1">The sequence shown here is derived from an EMBL/GenBank/DDBJ whole genome shotgun (WGS) entry which is preliminary data.</text>
</comment>
<name>A0ACB9T3I3_HOLOL</name>
<evidence type="ECO:0000313" key="1">
    <source>
        <dbReference type="EMBL" id="KAI4461299.1"/>
    </source>
</evidence>
<sequence length="1733" mass="199076">MPKRDELTEAERGQIILLQSQGLTLSAIAKQMKRSRSAVPTTIVRHRETGSHKNKTKSGRKRKTTARDDRALQRMTLQNRKRTSQQLAADTDHHYESVPEGYTESHYVAESFDSDYDVSESRINAPYNNIDITNTQLPDTPNNPTKVLDRLSTAGKNLRRLFSKNDLTKSLGRIAKRKSRTDLDNPNNSLDRGKTRSSSKLDRREDSSGTHRNSLTSQDSNSDQNSIDTIYEKQKLKPKAKSTFYLTDTIDISSNTDKGDCDRAKDNLSPVNQKSRNVKTSPVRPSVPPPPLPKSVYVNDSATTKADSRRSTSWYVESGLFKNSDNISNNKHKRLTASWYAEIGLYQSGPRSTPSTSSAENSGSGISNRNELDEVNYENTEEYHNLKNETEYNNSMDSFSSNETKMDNSSTVLSEDMQQILQEEPLYQFYNAAIVESICHEGTDWDSDGYEEITKNEENERQPRPSAMDLISTNGSNISLSRTLWCEIPEVKQSEVFKTLSIEQKKVQEAKFEMMTSEASYLNSLNVLMKHFMQNIYKCKTGSKEDMDILFGKIPQVRNCSEKLLLDLEKCWQDNILLQNICNIIHKHAEENFSVYVSYVENQVLLESTLKKLKESAEFRETLQRLETSMDCQALTLSSFLMLPMQRITRWPLLLDAVLKRLSSNEPEYLACQCALTTINKIANQCNEAARTKEREAEMKTIAHKIDFGTYKPPFNLTSEGRWLIKSGPVTQLLARGDDGKLTFGKKLIKKPLFIFLFNDLFIVSKYQSSEDNYLVLHYCARNMIEVNVDIAPNLPVKDTNNLIFLTILENQQEKLVEILFSCNSTTDKERWFNALAPAKSDDPDETLYERWDCPQVTVIYNYNSHQPDELNIAKGDIIYVVRKMSDDYKRSREFTAQERELVFDIDMTDYDDVRTCCSGTDVCNKCWKFIAIACKILDAALRQDFGYKHLLWVFSGRRGIHCWVCDKNARMLDDTARSSVAEYLQIIKGGAQQAKKVSLPYNLHCSVKRALKIVEPTFVDFIIKEQNVLGTNNGLRDFLSIIDSKIKGTIEEAMYKVTSSEERWDAFVTEFDYMFQNIPHITLESSFGLCTPQRHNWTLIQEIPKNLKNLKEEIMLQYTYPRLDINVSRGLNHLLKAPFCVHPKSGKVSIPINPKLIDKFDPSNVPNISLLVDEINAYDAQTKKQEEDLGDTQDISITRVRDYRKTSLLKPVNTFEEFIANQCNEAARTKEREAEMKTIAHKIDFGTYKPPFNLTSEGRWLIKSGPVTQLLARGDDGKLTFGKKLIKKPLFIFLFNDLFIVSKYQSSEDNYLVLHYCARNMIEVNVDIAPNLPVKDTNNLIFLTILENQQEKLVEILFSCNSTTDKERWFNALAPAKSDDPDETLYERWDCPQVTVIYNYNSHQPDELNIAKGDIIYVVRKMSDDYKRSREFTAQERELVFDIDMTDYDDVRTCCSGTDVCNKCWKFIAIACKILDAALRQDFGYKHLLWVFSGRRGIHCWVCDKNARMRCPTSKKVSLPYNLHCSVKRALKIVEPTFVDFIIKEQNVLGTNNGLRDFLSIIDSKIKGTIEEAMYKVTSSEERWDAFVTEFDYMFRKQEIPKNLKNLKEEIMLQYTYPRLDINVSRGLNHLLKAPFCVHPKSGKVSIPINPKLIDKFDPSNVPNISLLVDEINAYDAQTKKQEEDLGDSQDISITRVRDYRKTSLLKPVNTFEEFVSGLERNCNVKTELMDY</sequence>
<accession>A0ACB9T3I3</accession>
<reference evidence="1" key="1">
    <citation type="submission" date="2022-04" db="EMBL/GenBank/DDBJ databases">
        <title>Chromosome-scale genome assembly of Holotrichia oblita Faldermann.</title>
        <authorList>
            <person name="Rongchong L."/>
        </authorList>
    </citation>
    <scope>NUCLEOTIDE SEQUENCE</scope>
    <source>
        <strain evidence="1">81SQS9</strain>
    </source>
</reference>
<evidence type="ECO:0000313" key="2">
    <source>
        <dbReference type="Proteomes" id="UP001056778"/>
    </source>
</evidence>